<gene>
    <name evidence="4" type="ORF">AMD01_07020</name>
</gene>
<comment type="caution">
    <text evidence="4">The sequence shown here is derived from an EMBL/GenBank/DDBJ whole genome shotgun (WGS) entry which is preliminary data.</text>
</comment>
<dbReference type="Proteomes" id="UP000037558">
    <property type="component" value="Unassembled WGS sequence"/>
</dbReference>
<dbReference type="OrthoDB" id="9803495at2"/>
<dbReference type="PANTHER" id="PTHR34295:SF1">
    <property type="entry name" value="BIOTIN TRANSPORTER BIOY"/>
    <property type="match status" value="1"/>
</dbReference>
<evidence type="ECO:0000256" key="3">
    <source>
        <dbReference type="SAM" id="Phobius"/>
    </source>
</evidence>
<reference evidence="5" key="1">
    <citation type="submission" date="2015-08" db="EMBL/GenBank/DDBJ databases">
        <title>Fjat-14210 dsm16467.</title>
        <authorList>
            <person name="Liu B."/>
            <person name="Wang J."/>
            <person name="Zhu Y."/>
            <person name="Liu G."/>
            <person name="Chen Q."/>
            <person name="Chen Z."/>
            <person name="Lan J."/>
            <person name="Che J."/>
            <person name="Ge C."/>
            <person name="Shi H."/>
            <person name="Pan Z."/>
            <person name="Liu X."/>
        </authorList>
    </citation>
    <scope>NUCLEOTIDE SEQUENCE [LARGE SCALE GENOMIC DNA]</scope>
    <source>
        <strain evidence="5">DSM 16467</strain>
    </source>
</reference>
<dbReference type="RefSeq" id="WP_053400688.1">
    <property type="nucleotide sequence ID" value="NZ_JAUKEN010000002.1"/>
</dbReference>
<keyword evidence="2" id="KW-0813">Transport</keyword>
<evidence type="ECO:0000256" key="1">
    <source>
        <dbReference type="ARBA" id="ARBA00010692"/>
    </source>
</evidence>
<proteinExistence type="inferred from homology"/>
<dbReference type="PIRSF" id="PIRSF016661">
    <property type="entry name" value="BioY"/>
    <property type="match status" value="1"/>
</dbReference>
<accession>A0A0M0L8C5</accession>
<dbReference type="PATRIC" id="fig|284581.3.peg.1285"/>
<dbReference type="GO" id="GO:0005886">
    <property type="term" value="C:plasma membrane"/>
    <property type="evidence" value="ECO:0007669"/>
    <property type="project" value="UniProtKB-SubCell"/>
</dbReference>
<dbReference type="InterPro" id="IPR003784">
    <property type="entry name" value="BioY"/>
</dbReference>
<dbReference type="Pfam" id="PF02632">
    <property type="entry name" value="BioY"/>
    <property type="match status" value="1"/>
</dbReference>
<comment type="subcellular location">
    <subcellularLocation>
        <location evidence="2">Cell membrane</location>
        <topology evidence="2">Multi-pass membrane protein</topology>
    </subcellularLocation>
</comment>
<evidence type="ECO:0000256" key="2">
    <source>
        <dbReference type="PIRNR" id="PIRNR016661"/>
    </source>
</evidence>
<keyword evidence="3" id="KW-0812">Transmembrane</keyword>
<keyword evidence="5" id="KW-1185">Reference proteome</keyword>
<feature type="transmembrane region" description="Helical" evidence="3">
    <location>
        <begin position="89"/>
        <end position="107"/>
    </location>
</feature>
<dbReference type="EMBL" id="LILC01000010">
    <property type="protein sequence ID" value="KOO47102.1"/>
    <property type="molecule type" value="Genomic_DNA"/>
</dbReference>
<dbReference type="AlphaFoldDB" id="A0A0M0L8C5"/>
<dbReference type="GO" id="GO:0015225">
    <property type="term" value="F:biotin transmembrane transporter activity"/>
    <property type="evidence" value="ECO:0007669"/>
    <property type="project" value="UniProtKB-UniRule"/>
</dbReference>
<evidence type="ECO:0000313" key="5">
    <source>
        <dbReference type="Proteomes" id="UP000037558"/>
    </source>
</evidence>
<organism evidence="4 5">
    <name type="scientific">Priestia koreensis</name>
    <dbReference type="NCBI Taxonomy" id="284581"/>
    <lineage>
        <taxon>Bacteria</taxon>
        <taxon>Bacillati</taxon>
        <taxon>Bacillota</taxon>
        <taxon>Bacilli</taxon>
        <taxon>Bacillales</taxon>
        <taxon>Bacillaceae</taxon>
        <taxon>Priestia</taxon>
    </lineage>
</organism>
<protein>
    <recommendedName>
        <fullName evidence="2">Biotin transporter</fullName>
    </recommendedName>
</protein>
<feature type="transmembrane region" description="Helical" evidence="3">
    <location>
        <begin position="157"/>
        <end position="184"/>
    </location>
</feature>
<dbReference type="PANTHER" id="PTHR34295">
    <property type="entry name" value="BIOTIN TRANSPORTER BIOY"/>
    <property type="match status" value="1"/>
</dbReference>
<keyword evidence="3" id="KW-1133">Transmembrane helix</keyword>
<feature type="transmembrane region" description="Helical" evidence="3">
    <location>
        <begin position="119"/>
        <end position="145"/>
    </location>
</feature>
<comment type="similarity">
    <text evidence="1 2">Belongs to the BioY family.</text>
</comment>
<keyword evidence="2 3" id="KW-0472">Membrane</keyword>
<dbReference type="STRING" id="284581.AMD01_07020"/>
<dbReference type="Gene3D" id="1.10.1760.20">
    <property type="match status" value="1"/>
</dbReference>
<evidence type="ECO:0000313" key="4">
    <source>
        <dbReference type="EMBL" id="KOO47102.1"/>
    </source>
</evidence>
<feature type="transmembrane region" description="Helical" evidence="3">
    <location>
        <begin position="12"/>
        <end position="32"/>
    </location>
</feature>
<name>A0A0M0L8C5_9BACI</name>
<sequence>MEKRQKLRTIDLTMAAMFVALMAIGANITSFAPFLQVANIPLTMQPFFTVLAGLLLGSRIGALSMTVYMIVGLAGAPVFAQFGSGFESLLGPSGGFIVSYIFGAYAAGKVVELKGNYSLSTFIIASLAGVVMIYLVGTNLMYLALKTWIHAPMSYAAAWKIMALFAVKDLVFTLFCAFIGLRIYKALRNTTYFKTKQSTQQKIS</sequence>
<keyword evidence="2" id="KW-1003">Cell membrane</keyword>